<dbReference type="EC" id="3.1.1.47" evidence="4"/>
<sequence>MSFLPSLNPIPSLPKYPGPYTVGTIDVEFPLSLLPPVTPHTPPDTSHIKTLLFRIFYPAIPDPHPQRATWLSHPQRQHIAAYGGFLGLNKALSEVLSWVPRHLHWTVLPAHKNATMVQPPPDGKWPTAIFSHGLGGTRNTYSHIAGSLASHGVVVFCIEHREQSAALTTIRDPDEKTGSKVVEYKRLPHELNKEVWGVRDAQLRVRLWEVALLYEVLVKLGRGEGDVVEGNLNSSTPRDVFAQFLGKLNVLDPGRVIFAGHSFGGSTVVQLLKSVFYADHSILKDKVITERLFIPSSTASIRQQITPHTPTILLDMWCLPLVSPTTRCLYHLPLPAYTPSGPGGSTILAIESDAFVVWRPHLHTKAQLFSPSPSLSHKTPITLESFGDFPQPYWFYPVGSAHIAQSDFAPLFPTLIRHGFKCEADVGRVLRLNVRAMVQFLRGRGYRVTGTARGECVEGLGNVASEGDWIDDDAVILERGDGKVEGWKAIEVVGLGGERGLIREEARI</sequence>
<organism evidence="7">
    <name type="scientific">Chaetomium thermophilum (strain DSM 1495 / CBS 144.50 / IMI 039719)</name>
    <name type="common">Thermochaetoides thermophila</name>
    <dbReference type="NCBI Taxonomy" id="759272"/>
    <lineage>
        <taxon>Eukaryota</taxon>
        <taxon>Fungi</taxon>
        <taxon>Dikarya</taxon>
        <taxon>Ascomycota</taxon>
        <taxon>Pezizomycotina</taxon>
        <taxon>Sordariomycetes</taxon>
        <taxon>Sordariomycetidae</taxon>
        <taxon>Sordariales</taxon>
        <taxon>Chaetomiaceae</taxon>
        <taxon>Thermochaetoides</taxon>
    </lineage>
</organism>
<evidence type="ECO:0000256" key="4">
    <source>
        <dbReference type="PIRNR" id="PIRNR018169"/>
    </source>
</evidence>
<keyword evidence="7" id="KW-1185">Reference proteome</keyword>
<dbReference type="PANTHER" id="PTHR10272:SF7">
    <property type="entry name" value="PHOSPHOLIPASE-RELATED"/>
    <property type="match status" value="1"/>
</dbReference>
<dbReference type="STRING" id="759272.G0SG73"/>
<comment type="similarity">
    <text evidence="4">Belongs to the serine esterase family.</text>
</comment>
<dbReference type="PIRSF" id="PIRSF018169">
    <property type="entry name" value="PAF_acetylhydrolase"/>
    <property type="match status" value="1"/>
</dbReference>
<dbReference type="OMA" id="FCPEHRD"/>
<dbReference type="GO" id="GO:0016042">
    <property type="term" value="P:lipid catabolic process"/>
    <property type="evidence" value="ECO:0007669"/>
    <property type="project" value="UniProtKB-KW"/>
</dbReference>
<evidence type="ECO:0000256" key="1">
    <source>
        <dbReference type="ARBA" id="ARBA00022801"/>
    </source>
</evidence>
<dbReference type="GeneID" id="18260567"/>
<evidence type="ECO:0000313" key="6">
    <source>
        <dbReference type="EMBL" id="EGS17212.1"/>
    </source>
</evidence>
<dbReference type="eggNOG" id="KOG3847">
    <property type="taxonomic scope" value="Eukaryota"/>
</dbReference>
<evidence type="ECO:0000256" key="2">
    <source>
        <dbReference type="ARBA" id="ARBA00022963"/>
    </source>
</evidence>
<keyword evidence="1 4" id="KW-0378">Hydrolase</keyword>
<dbReference type="Gene3D" id="3.40.50.1820">
    <property type="entry name" value="alpha/beta hydrolase"/>
    <property type="match status" value="1"/>
</dbReference>
<dbReference type="Proteomes" id="UP000008066">
    <property type="component" value="Unassembled WGS sequence"/>
</dbReference>
<gene>
    <name evidence="6" type="ORF">CTHT_0065290</name>
</gene>
<comment type="catalytic activity">
    <reaction evidence="4">
        <text>a 1-O-alkyl-2-acetyl-sn-glycero-3-phosphocholine + H2O = a 1-O-alkyl-sn-glycero-3-phosphocholine + acetate + H(+)</text>
        <dbReference type="Rhea" id="RHEA:17777"/>
        <dbReference type="ChEBI" id="CHEBI:15377"/>
        <dbReference type="ChEBI" id="CHEBI:15378"/>
        <dbReference type="ChEBI" id="CHEBI:30089"/>
        <dbReference type="ChEBI" id="CHEBI:30909"/>
        <dbReference type="ChEBI" id="CHEBI:36707"/>
        <dbReference type="EC" id="3.1.1.47"/>
    </reaction>
</comment>
<dbReference type="InterPro" id="IPR029058">
    <property type="entry name" value="AB_hydrolase_fold"/>
</dbReference>
<feature type="active site" description="Nucleophile" evidence="5">
    <location>
        <position position="262"/>
    </location>
</feature>
<name>G0SG73_CHATD</name>
<keyword evidence="2 4" id="KW-0442">Lipid degradation</keyword>
<dbReference type="GO" id="GO:0003847">
    <property type="term" value="F:1-alkyl-2-acetylglycerophosphocholine esterase activity"/>
    <property type="evidence" value="ECO:0007669"/>
    <property type="project" value="UniProtKB-UniRule"/>
</dbReference>
<proteinExistence type="inferred from homology"/>
<protein>
    <recommendedName>
        <fullName evidence="4">Putative phospholipase</fullName>
        <ecNumber evidence="4">3.1.1.47</ecNumber>
    </recommendedName>
</protein>
<dbReference type="EMBL" id="GL988047">
    <property type="protein sequence ID" value="EGS17212.1"/>
    <property type="molecule type" value="Genomic_DNA"/>
</dbReference>
<keyword evidence="3 4" id="KW-0443">Lipid metabolism</keyword>
<dbReference type="AlphaFoldDB" id="G0SG73"/>
<dbReference type="RefSeq" id="XP_006696830.1">
    <property type="nucleotide sequence ID" value="XM_006696767.1"/>
</dbReference>
<dbReference type="KEGG" id="cthr:CTHT_0065290"/>
<dbReference type="Pfam" id="PF03403">
    <property type="entry name" value="PAF-AH_p_II"/>
    <property type="match status" value="1"/>
</dbReference>
<evidence type="ECO:0000256" key="5">
    <source>
        <dbReference type="PIRSR" id="PIRSR018169-1"/>
    </source>
</evidence>
<accession>G0SG73</accession>
<feature type="active site" description="Charge relay system" evidence="5">
    <location>
        <position position="402"/>
    </location>
</feature>
<evidence type="ECO:0000313" key="7">
    <source>
        <dbReference type="Proteomes" id="UP000008066"/>
    </source>
</evidence>
<dbReference type="PANTHER" id="PTHR10272">
    <property type="entry name" value="PLATELET-ACTIVATING FACTOR ACETYLHYDROLASE"/>
    <property type="match status" value="1"/>
</dbReference>
<dbReference type="SUPFAM" id="SSF53474">
    <property type="entry name" value="alpha/beta-Hydrolases"/>
    <property type="match status" value="2"/>
</dbReference>
<feature type="active site" description="Charge relay system" evidence="5">
    <location>
        <position position="315"/>
    </location>
</feature>
<reference evidence="6 7" key="1">
    <citation type="journal article" date="2011" name="Cell">
        <title>Insight into structure and assembly of the nuclear pore complex by utilizing the genome of a eukaryotic thermophile.</title>
        <authorList>
            <person name="Amlacher S."/>
            <person name="Sarges P."/>
            <person name="Flemming D."/>
            <person name="van Noort V."/>
            <person name="Kunze R."/>
            <person name="Devos D.P."/>
            <person name="Arumugam M."/>
            <person name="Bork P."/>
            <person name="Hurt E."/>
        </authorList>
    </citation>
    <scope>NUCLEOTIDE SEQUENCE [LARGE SCALE GENOMIC DNA]</scope>
    <source>
        <strain evidence="7">DSM 1495 / CBS 144.50 / IMI 039719</strain>
    </source>
</reference>
<evidence type="ECO:0000256" key="3">
    <source>
        <dbReference type="ARBA" id="ARBA00023098"/>
    </source>
</evidence>
<dbReference type="OrthoDB" id="2363873at2759"/>
<dbReference type="HOGENOM" id="CLU_024458_0_0_1"/>
<dbReference type="InterPro" id="IPR016715">
    <property type="entry name" value="PAF_acetylhydro_eukaryote"/>
</dbReference>